<dbReference type="Pfam" id="PF03330">
    <property type="entry name" value="DPBB_1"/>
    <property type="match status" value="1"/>
</dbReference>
<dbReference type="Gene3D" id="3.30.70.1070">
    <property type="entry name" value="Sporulation related repeat"/>
    <property type="match status" value="1"/>
</dbReference>
<feature type="region of interest" description="Disordered" evidence="6">
    <location>
        <begin position="30"/>
        <end position="97"/>
    </location>
</feature>
<evidence type="ECO:0000313" key="10">
    <source>
        <dbReference type="Proteomes" id="UP000439986"/>
    </source>
</evidence>
<dbReference type="GO" id="GO:0008932">
    <property type="term" value="F:lytic endotransglycosylase activity"/>
    <property type="evidence" value="ECO:0007669"/>
    <property type="project" value="UniProtKB-UniRule"/>
</dbReference>
<evidence type="ECO:0000256" key="3">
    <source>
        <dbReference type="ARBA" id="ARBA00023316"/>
    </source>
</evidence>
<dbReference type="InterPro" id="IPR034718">
    <property type="entry name" value="RlpA"/>
</dbReference>
<gene>
    <name evidence="4" type="primary">rlpA</name>
    <name evidence="9" type="ORF">GJ698_24510</name>
</gene>
<keyword evidence="4" id="KW-0564">Palmitate</keyword>
<dbReference type="SUPFAM" id="SSF50685">
    <property type="entry name" value="Barwin-like endoglucanases"/>
    <property type="match status" value="1"/>
</dbReference>
<dbReference type="InterPro" id="IPR009009">
    <property type="entry name" value="RlpA-like_DPBB"/>
</dbReference>
<dbReference type="GO" id="GO:0042834">
    <property type="term" value="F:peptidoglycan binding"/>
    <property type="evidence" value="ECO:0007669"/>
    <property type="project" value="InterPro"/>
</dbReference>
<dbReference type="RefSeq" id="WP_154360486.1">
    <property type="nucleotide sequence ID" value="NZ_WKJL01000024.1"/>
</dbReference>
<sequence length="389" mass="40657">MRLQGNPLLHLTAMAAALALVGCGTAPVATQPAPRPVQSTGPVIKSPSASKADPSLPVLPPANSGRGGYYQDDGPGDAPPPNLMDTPDADVRNDPLLPRSNRPYVVFGKTYTPITDDQPYTQIGVGSWYGKKFHGQRTSSGELYDMYKMTAAHPTLPIPSYARLTNMVSGATVIVRINDRGPFHSNRAIDVSYTAALKLGLLGKGSHELKIERILPEEVDRILATREGMSGGAKPRLTPPSKDRLPSSQPGAPAPAPTPTVTAKMIDTPLVLTPAAPAGAAAPTSMPASAPPKDIEALMLADRAPAGYAAPNPPAAAGGFYLQLGAYSRAENAETVRGKLSGKFEALEVVQGGAVFRLFGGPFATRQEAQQAAQGLPSSLGLKPIVVQR</sequence>
<evidence type="ECO:0000313" key="9">
    <source>
        <dbReference type="EMBL" id="MRW87236.1"/>
    </source>
</evidence>
<protein>
    <recommendedName>
        <fullName evidence="4">Endolytic peptidoglycan transglycosylase RlpA</fullName>
        <ecNumber evidence="4">4.2.2.-</ecNumber>
    </recommendedName>
</protein>
<evidence type="ECO:0000256" key="5">
    <source>
        <dbReference type="RuleBase" id="RU003495"/>
    </source>
</evidence>
<dbReference type="PANTHER" id="PTHR34183:SF1">
    <property type="entry name" value="ENDOLYTIC PEPTIDOGLYCAN TRANSGLYCOSYLASE RLPA"/>
    <property type="match status" value="1"/>
</dbReference>
<proteinExistence type="inferred from homology"/>
<evidence type="ECO:0000256" key="6">
    <source>
        <dbReference type="SAM" id="MobiDB-lite"/>
    </source>
</evidence>
<dbReference type="InterPro" id="IPR007730">
    <property type="entry name" value="SPOR-like_dom"/>
</dbReference>
<dbReference type="Proteomes" id="UP000439986">
    <property type="component" value="Unassembled WGS sequence"/>
</dbReference>
<dbReference type="PROSITE" id="PS51724">
    <property type="entry name" value="SPOR"/>
    <property type="match status" value="1"/>
</dbReference>
<evidence type="ECO:0000256" key="7">
    <source>
        <dbReference type="SAM" id="SignalP"/>
    </source>
</evidence>
<comment type="subcellular location">
    <subcellularLocation>
        <location evidence="4">Cell membrane</location>
        <topology evidence="4">Lipid-anchor</topology>
    </subcellularLocation>
</comment>
<dbReference type="AlphaFoldDB" id="A0A844DEL1"/>
<keyword evidence="10" id="KW-1185">Reference proteome</keyword>
<dbReference type="Pfam" id="PF05036">
    <property type="entry name" value="SPOR"/>
    <property type="match status" value="1"/>
</dbReference>
<dbReference type="InterPro" id="IPR036680">
    <property type="entry name" value="SPOR-like_sf"/>
</dbReference>
<organism evidence="9 10">
    <name type="scientific">Duganella aquatilis</name>
    <dbReference type="NCBI Taxonomy" id="2666082"/>
    <lineage>
        <taxon>Bacteria</taxon>
        <taxon>Pseudomonadati</taxon>
        <taxon>Pseudomonadota</taxon>
        <taxon>Betaproteobacteria</taxon>
        <taxon>Burkholderiales</taxon>
        <taxon>Oxalobacteraceae</taxon>
        <taxon>Telluria group</taxon>
        <taxon>Duganella</taxon>
    </lineage>
</organism>
<dbReference type="GO" id="GO:0005886">
    <property type="term" value="C:plasma membrane"/>
    <property type="evidence" value="ECO:0007669"/>
    <property type="project" value="UniProtKB-SubCell"/>
</dbReference>
<dbReference type="PROSITE" id="PS51257">
    <property type="entry name" value="PROKAR_LIPOPROTEIN"/>
    <property type="match status" value="1"/>
</dbReference>
<evidence type="ECO:0000256" key="4">
    <source>
        <dbReference type="HAMAP-Rule" id="MF_02071"/>
    </source>
</evidence>
<dbReference type="EC" id="4.2.2.-" evidence="4"/>
<dbReference type="CDD" id="cd22268">
    <property type="entry name" value="DPBB_RlpA-like"/>
    <property type="match status" value="1"/>
</dbReference>
<comment type="similarity">
    <text evidence="4 5">Belongs to the RlpA family.</text>
</comment>
<keyword evidence="1 7" id="KW-0732">Signal</keyword>
<dbReference type="SUPFAM" id="SSF110997">
    <property type="entry name" value="Sporulation related repeat"/>
    <property type="match status" value="1"/>
</dbReference>
<dbReference type="EMBL" id="WKJL01000024">
    <property type="protein sequence ID" value="MRW87236.1"/>
    <property type="molecule type" value="Genomic_DNA"/>
</dbReference>
<dbReference type="PANTHER" id="PTHR34183">
    <property type="entry name" value="ENDOLYTIC PEPTIDOGLYCAN TRANSGLYCOSYLASE RLPA"/>
    <property type="match status" value="1"/>
</dbReference>
<comment type="caution">
    <text evidence="9">The sequence shown here is derived from an EMBL/GenBank/DDBJ whole genome shotgun (WGS) entry which is preliminary data.</text>
</comment>
<evidence type="ECO:0000256" key="2">
    <source>
        <dbReference type="ARBA" id="ARBA00023239"/>
    </source>
</evidence>
<name>A0A844DEL1_9BURK</name>
<keyword evidence="3 4" id="KW-0961">Cell wall biogenesis/degradation</keyword>
<feature type="domain" description="SPOR" evidence="8">
    <location>
        <begin position="314"/>
        <end position="389"/>
    </location>
</feature>
<dbReference type="GO" id="GO:0000270">
    <property type="term" value="P:peptidoglycan metabolic process"/>
    <property type="evidence" value="ECO:0007669"/>
    <property type="project" value="UniProtKB-UniRule"/>
</dbReference>
<dbReference type="NCBIfam" id="TIGR00413">
    <property type="entry name" value="rlpA"/>
    <property type="match status" value="1"/>
</dbReference>
<keyword evidence="4" id="KW-0449">Lipoprotein</keyword>
<dbReference type="Gene3D" id="2.40.40.10">
    <property type="entry name" value="RlpA-like domain"/>
    <property type="match status" value="1"/>
</dbReference>
<dbReference type="HAMAP" id="MF_02071">
    <property type="entry name" value="RlpA"/>
    <property type="match status" value="1"/>
</dbReference>
<dbReference type="InterPro" id="IPR012997">
    <property type="entry name" value="RplA"/>
</dbReference>
<keyword evidence="2 4" id="KW-0456">Lyase</keyword>
<keyword evidence="4" id="KW-1003">Cell membrane</keyword>
<dbReference type="InterPro" id="IPR036908">
    <property type="entry name" value="RlpA-like_sf"/>
</dbReference>
<evidence type="ECO:0000256" key="1">
    <source>
        <dbReference type="ARBA" id="ARBA00022729"/>
    </source>
</evidence>
<dbReference type="GO" id="GO:0071555">
    <property type="term" value="P:cell wall organization"/>
    <property type="evidence" value="ECO:0007669"/>
    <property type="project" value="UniProtKB-KW"/>
</dbReference>
<accession>A0A844DEL1</accession>
<feature type="signal peptide" evidence="7">
    <location>
        <begin position="1"/>
        <end position="19"/>
    </location>
</feature>
<feature type="chain" id="PRO_5033176004" description="Endolytic peptidoglycan transglycosylase RlpA" evidence="7">
    <location>
        <begin position="20"/>
        <end position="389"/>
    </location>
</feature>
<keyword evidence="4" id="KW-0472">Membrane</keyword>
<feature type="region of interest" description="Disordered" evidence="6">
    <location>
        <begin position="225"/>
        <end position="261"/>
    </location>
</feature>
<comment type="function">
    <text evidence="4">Lytic transglycosylase with a strong preference for naked glycan strands that lack stem peptides.</text>
</comment>
<reference evidence="9 10" key="1">
    <citation type="submission" date="2019-11" db="EMBL/GenBank/DDBJ databases">
        <title>Novel species isolated from a subtropical stream in China.</title>
        <authorList>
            <person name="Lu H."/>
        </authorList>
    </citation>
    <scope>NUCLEOTIDE SEQUENCE [LARGE SCALE GENOMIC DNA]</scope>
    <source>
        <strain evidence="9 10">FT26W</strain>
    </source>
</reference>
<evidence type="ECO:0000259" key="8">
    <source>
        <dbReference type="PROSITE" id="PS51724"/>
    </source>
</evidence>